<sequence>MPDTVVPEELYSLVYHFLKDTDHPRTAAAFKNESKKPFHEIADLNYDLIKIFNDFKSEKTRRDVHGKDDTSSEESSPDSFSESISNDETLSQRTAQSDTSKLLNNDTTSDDDTSSSNSESDQDSSDDTSSSTKDYEKQNNGNHDLHHSESEDEKLCEEIEQKSYSIIENGEEIKNNENSEVQEISENNRTNGNNLKRRNDDLESLEQEHEYTFSPKKLNASQESEFFTRNSKNTNKFTRDSTNGHKGNKPNGFLKSTIGSYGQKAQKDFIGVRGKDFRAQKTKKKRGSYRGGKIDLESHSIKFD</sequence>
<dbReference type="InterPro" id="IPR039191">
    <property type="entry name" value="Nopp140-like"/>
</dbReference>
<comment type="caution">
    <text evidence="3">The sequence shown here is derived from an EMBL/GenBank/DDBJ whole genome shotgun (WGS) entry which is preliminary data.</text>
</comment>
<feature type="compositionally biased region" description="Polar residues" evidence="1">
    <location>
        <begin position="179"/>
        <end position="194"/>
    </location>
</feature>
<evidence type="ECO:0000313" key="3">
    <source>
        <dbReference type="EMBL" id="CAG8664596.1"/>
    </source>
</evidence>
<organism evidence="3 4">
    <name type="scientific">Acaulospora morrowiae</name>
    <dbReference type="NCBI Taxonomy" id="94023"/>
    <lineage>
        <taxon>Eukaryota</taxon>
        <taxon>Fungi</taxon>
        <taxon>Fungi incertae sedis</taxon>
        <taxon>Mucoromycota</taxon>
        <taxon>Glomeromycotina</taxon>
        <taxon>Glomeromycetes</taxon>
        <taxon>Diversisporales</taxon>
        <taxon>Acaulosporaceae</taxon>
        <taxon>Acaulospora</taxon>
    </lineage>
</organism>
<evidence type="ECO:0000313" key="4">
    <source>
        <dbReference type="Proteomes" id="UP000789342"/>
    </source>
</evidence>
<name>A0A9N9E4P8_9GLOM</name>
<protein>
    <submittedName>
        <fullName evidence="3">15613_t:CDS:1</fullName>
    </submittedName>
</protein>
<dbReference type="Proteomes" id="UP000789342">
    <property type="component" value="Unassembled WGS sequence"/>
</dbReference>
<accession>A0A9N9E4P8</accession>
<feature type="region of interest" description="Disordered" evidence="1">
    <location>
        <begin position="59"/>
        <end position="198"/>
    </location>
</feature>
<dbReference type="PANTHER" id="PTHR23216">
    <property type="entry name" value="NUCLEOLAR AND COILED-BODY PHOSPHOPROTEIN 1"/>
    <property type="match status" value="1"/>
</dbReference>
<feature type="compositionally biased region" description="Basic and acidic residues" evidence="1">
    <location>
        <begin position="292"/>
        <end position="304"/>
    </location>
</feature>
<dbReference type="PANTHER" id="PTHR23216:SF1">
    <property type="entry name" value="NUCLEOLAR AND COILED-BODY PHOSPHOPROTEIN 1"/>
    <property type="match status" value="1"/>
</dbReference>
<dbReference type="EMBL" id="CAJVPV010011809">
    <property type="protein sequence ID" value="CAG8664596.1"/>
    <property type="molecule type" value="Genomic_DNA"/>
</dbReference>
<dbReference type="InterPro" id="IPR006594">
    <property type="entry name" value="LisH"/>
</dbReference>
<keyword evidence="4" id="KW-1185">Reference proteome</keyword>
<feature type="compositionally biased region" description="Basic and acidic residues" evidence="1">
    <location>
        <begin position="133"/>
        <end position="149"/>
    </location>
</feature>
<evidence type="ECO:0000256" key="1">
    <source>
        <dbReference type="SAM" id="MobiDB-lite"/>
    </source>
</evidence>
<proteinExistence type="predicted"/>
<feature type="compositionally biased region" description="Basic and acidic residues" evidence="1">
    <location>
        <begin position="59"/>
        <end position="70"/>
    </location>
</feature>
<feature type="domain" description="Srp40 C-terminal" evidence="2">
    <location>
        <begin position="246"/>
        <end position="303"/>
    </location>
</feature>
<dbReference type="InterPro" id="IPR007718">
    <property type="entry name" value="Srp40_C"/>
</dbReference>
<gene>
    <name evidence="3" type="ORF">AMORRO_LOCUS10555</name>
</gene>
<dbReference type="GO" id="GO:0005730">
    <property type="term" value="C:nucleolus"/>
    <property type="evidence" value="ECO:0007669"/>
    <property type="project" value="InterPro"/>
</dbReference>
<dbReference type="Pfam" id="PF05022">
    <property type="entry name" value="SRP40_C"/>
    <property type="match status" value="1"/>
</dbReference>
<reference evidence="3" key="1">
    <citation type="submission" date="2021-06" db="EMBL/GenBank/DDBJ databases">
        <authorList>
            <person name="Kallberg Y."/>
            <person name="Tangrot J."/>
            <person name="Rosling A."/>
        </authorList>
    </citation>
    <scope>NUCLEOTIDE SEQUENCE</scope>
    <source>
        <strain evidence="3">CL551</strain>
    </source>
</reference>
<dbReference type="AlphaFoldDB" id="A0A9N9E4P8"/>
<evidence type="ECO:0000259" key="2">
    <source>
        <dbReference type="Pfam" id="PF05022"/>
    </source>
</evidence>
<feature type="region of interest" description="Disordered" evidence="1">
    <location>
        <begin position="232"/>
        <end position="254"/>
    </location>
</feature>
<dbReference type="OrthoDB" id="5599646at2759"/>
<feature type="compositionally biased region" description="Polar residues" evidence="1">
    <location>
        <begin position="86"/>
        <end position="105"/>
    </location>
</feature>
<feature type="region of interest" description="Disordered" evidence="1">
    <location>
        <begin position="276"/>
        <end position="304"/>
    </location>
</feature>
<dbReference type="PROSITE" id="PS50896">
    <property type="entry name" value="LISH"/>
    <property type="match status" value="1"/>
</dbReference>